<keyword evidence="1" id="KW-1133">Transmembrane helix</keyword>
<gene>
    <name evidence="2" type="ORF">POPTR_016G057500</name>
</gene>
<sequence length="86" mass="9653">MQRSSGLGRQVVDASVREKLLVFAEVLVTVGTPSVVATNDIVVEKVQRLAKNELLLLFYFLQGFYFGFPRDFVFLPAMTVAFLLLL</sequence>
<dbReference type="EMBL" id="CM009305">
    <property type="protein sequence ID" value="PNS98069.1"/>
    <property type="molecule type" value="Genomic_DNA"/>
</dbReference>
<dbReference type="HOGENOM" id="CLU_2502138_0_0_1"/>
<evidence type="ECO:0000313" key="2">
    <source>
        <dbReference type="EMBL" id="PNS98069.1"/>
    </source>
</evidence>
<name>U5FQI2_POPTR</name>
<evidence type="ECO:0000256" key="1">
    <source>
        <dbReference type="SAM" id="Phobius"/>
    </source>
</evidence>
<reference evidence="2 3" key="1">
    <citation type="journal article" date="2006" name="Science">
        <title>The genome of black cottonwood, Populus trichocarpa (Torr. &amp; Gray).</title>
        <authorList>
            <person name="Tuskan G.A."/>
            <person name="Difazio S."/>
            <person name="Jansson S."/>
            <person name="Bohlmann J."/>
            <person name="Grigoriev I."/>
            <person name="Hellsten U."/>
            <person name="Putnam N."/>
            <person name="Ralph S."/>
            <person name="Rombauts S."/>
            <person name="Salamov A."/>
            <person name="Schein J."/>
            <person name="Sterck L."/>
            <person name="Aerts A."/>
            <person name="Bhalerao R.R."/>
            <person name="Bhalerao R.P."/>
            <person name="Blaudez D."/>
            <person name="Boerjan W."/>
            <person name="Brun A."/>
            <person name="Brunner A."/>
            <person name="Busov V."/>
            <person name="Campbell M."/>
            <person name="Carlson J."/>
            <person name="Chalot M."/>
            <person name="Chapman J."/>
            <person name="Chen G.L."/>
            <person name="Cooper D."/>
            <person name="Coutinho P.M."/>
            <person name="Couturier J."/>
            <person name="Covert S."/>
            <person name="Cronk Q."/>
            <person name="Cunningham R."/>
            <person name="Davis J."/>
            <person name="Degroeve S."/>
            <person name="Dejardin A."/>
            <person name="Depamphilis C."/>
            <person name="Detter J."/>
            <person name="Dirks B."/>
            <person name="Dubchak I."/>
            <person name="Duplessis S."/>
            <person name="Ehlting J."/>
            <person name="Ellis B."/>
            <person name="Gendler K."/>
            <person name="Goodstein D."/>
            <person name="Gribskov M."/>
            <person name="Grimwood J."/>
            <person name="Groover A."/>
            <person name="Gunter L."/>
            <person name="Hamberger B."/>
            <person name="Heinze B."/>
            <person name="Helariutta Y."/>
            <person name="Henrissat B."/>
            <person name="Holligan D."/>
            <person name="Holt R."/>
            <person name="Huang W."/>
            <person name="Islam-Faridi N."/>
            <person name="Jones S."/>
            <person name="Jones-Rhoades M."/>
            <person name="Jorgensen R."/>
            <person name="Joshi C."/>
            <person name="Kangasjarvi J."/>
            <person name="Karlsson J."/>
            <person name="Kelleher C."/>
            <person name="Kirkpatrick R."/>
            <person name="Kirst M."/>
            <person name="Kohler A."/>
            <person name="Kalluri U."/>
            <person name="Larimer F."/>
            <person name="Leebens-Mack J."/>
            <person name="Leple J.C."/>
            <person name="Locascio P."/>
            <person name="Lou Y."/>
            <person name="Lucas S."/>
            <person name="Martin F."/>
            <person name="Montanini B."/>
            <person name="Napoli C."/>
            <person name="Nelson D.R."/>
            <person name="Nelson C."/>
            <person name="Nieminen K."/>
            <person name="Nilsson O."/>
            <person name="Pereda V."/>
            <person name="Peter G."/>
            <person name="Philippe R."/>
            <person name="Pilate G."/>
            <person name="Poliakov A."/>
            <person name="Razumovskaya J."/>
            <person name="Richardson P."/>
            <person name="Rinaldi C."/>
            <person name="Ritland K."/>
            <person name="Rouze P."/>
            <person name="Ryaboy D."/>
            <person name="Schmutz J."/>
            <person name="Schrader J."/>
            <person name="Segerman B."/>
            <person name="Shin H."/>
            <person name="Siddiqui A."/>
            <person name="Sterky F."/>
            <person name="Terry A."/>
            <person name="Tsai C.J."/>
            <person name="Uberbacher E."/>
            <person name="Unneberg P."/>
            <person name="Vahala J."/>
            <person name="Wall K."/>
            <person name="Wessler S."/>
            <person name="Yang G."/>
            <person name="Yin T."/>
            <person name="Douglas C."/>
            <person name="Marra M."/>
            <person name="Sandberg G."/>
            <person name="Van de Peer Y."/>
            <person name="Rokhsar D."/>
        </authorList>
    </citation>
    <scope>NUCLEOTIDE SEQUENCE [LARGE SCALE GENOMIC DNA]</scope>
    <source>
        <strain evidence="3">cv. Nisqually</strain>
    </source>
</reference>
<keyword evidence="1" id="KW-0812">Transmembrane</keyword>
<evidence type="ECO:0000313" key="3">
    <source>
        <dbReference type="Proteomes" id="UP000006729"/>
    </source>
</evidence>
<keyword evidence="3" id="KW-1185">Reference proteome</keyword>
<dbReference type="Proteomes" id="UP000006729">
    <property type="component" value="Chromosome 16"/>
</dbReference>
<protein>
    <submittedName>
        <fullName evidence="2">Uncharacterized protein</fullName>
    </submittedName>
</protein>
<feature type="transmembrane region" description="Helical" evidence="1">
    <location>
        <begin position="20"/>
        <end position="42"/>
    </location>
</feature>
<accession>U5FQI2</accession>
<dbReference type="AlphaFoldDB" id="U5FQI2"/>
<dbReference type="InParanoid" id="U5FQI2"/>
<organism evidence="2 3">
    <name type="scientific">Populus trichocarpa</name>
    <name type="common">Western balsam poplar</name>
    <name type="synonym">Populus balsamifera subsp. trichocarpa</name>
    <dbReference type="NCBI Taxonomy" id="3694"/>
    <lineage>
        <taxon>Eukaryota</taxon>
        <taxon>Viridiplantae</taxon>
        <taxon>Streptophyta</taxon>
        <taxon>Embryophyta</taxon>
        <taxon>Tracheophyta</taxon>
        <taxon>Spermatophyta</taxon>
        <taxon>Magnoliopsida</taxon>
        <taxon>eudicotyledons</taxon>
        <taxon>Gunneridae</taxon>
        <taxon>Pentapetalae</taxon>
        <taxon>rosids</taxon>
        <taxon>fabids</taxon>
        <taxon>Malpighiales</taxon>
        <taxon>Salicaceae</taxon>
        <taxon>Saliceae</taxon>
        <taxon>Populus</taxon>
    </lineage>
</organism>
<proteinExistence type="predicted"/>
<keyword evidence="1" id="KW-0472">Membrane</keyword>
<feature type="transmembrane region" description="Helical" evidence="1">
    <location>
        <begin position="54"/>
        <end position="85"/>
    </location>
</feature>